<comment type="caution">
    <text evidence="2">The sequence shown here is derived from an EMBL/GenBank/DDBJ whole genome shotgun (WGS) entry which is preliminary data.</text>
</comment>
<dbReference type="Proteomes" id="UP001206126">
    <property type="component" value="Unassembled WGS sequence"/>
</dbReference>
<accession>A0ABT2DG86</accession>
<evidence type="ECO:0000313" key="3">
    <source>
        <dbReference type="Proteomes" id="UP001206126"/>
    </source>
</evidence>
<keyword evidence="1" id="KW-1133">Transmembrane helix</keyword>
<keyword evidence="3" id="KW-1185">Reference proteome</keyword>
<sequence>MKDRVVSGIFSFAGASVMIGAAGFLSALVTMFIDVTASVSVKWLLFVILVSTSLMMILLKIIYDVTGETKPPPPFEHPFRYIAEDNIFVIRRNDNFLNNIIVGCYLQREEVDKLAFLGVVHLVQDKVIQIKVHTNLGVLTSVPTSVDELKMIIVRPVVPVTALEALMPGE</sequence>
<dbReference type="EMBL" id="JANUHB010000005">
    <property type="protein sequence ID" value="MCS0810197.1"/>
    <property type="molecule type" value="Genomic_DNA"/>
</dbReference>
<gene>
    <name evidence="2" type="ORF">NX774_19925</name>
</gene>
<dbReference type="RefSeq" id="WP_258824021.1">
    <property type="nucleotide sequence ID" value="NZ_JANUHB010000005.1"/>
</dbReference>
<feature type="transmembrane region" description="Helical" evidence="1">
    <location>
        <begin position="43"/>
        <end position="63"/>
    </location>
</feature>
<keyword evidence="1" id="KW-0472">Membrane</keyword>
<name>A0ABT2DG86_9BURK</name>
<organism evidence="2 3">
    <name type="scientific">Massilia agilis</name>
    <dbReference type="NCBI Taxonomy" id="1811226"/>
    <lineage>
        <taxon>Bacteria</taxon>
        <taxon>Pseudomonadati</taxon>
        <taxon>Pseudomonadota</taxon>
        <taxon>Betaproteobacteria</taxon>
        <taxon>Burkholderiales</taxon>
        <taxon>Oxalobacteraceae</taxon>
        <taxon>Telluria group</taxon>
        <taxon>Massilia</taxon>
    </lineage>
</organism>
<evidence type="ECO:0000256" key="1">
    <source>
        <dbReference type="SAM" id="Phobius"/>
    </source>
</evidence>
<reference evidence="2 3" key="1">
    <citation type="submission" date="2022-08" db="EMBL/GenBank/DDBJ databases">
        <title>Reclassification of Massilia species as members of the genera Telluria, Duganella, Pseudoduganella, Mokoshia gen. nov. and Zemynaea gen. nov. using orthogonal and non-orthogonal genome-based approaches.</title>
        <authorList>
            <person name="Bowman J.P."/>
        </authorList>
    </citation>
    <scope>NUCLEOTIDE SEQUENCE [LARGE SCALE GENOMIC DNA]</scope>
    <source>
        <strain evidence="2 3">JCM 31605</strain>
    </source>
</reference>
<proteinExistence type="predicted"/>
<protein>
    <submittedName>
        <fullName evidence="2">Uncharacterized protein</fullName>
    </submittedName>
</protein>
<evidence type="ECO:0000313" key="2">
    <source>
        <dbReference type="EMBL" id="MCS0810197.1"/>
    </source>
</evidence>
<keyword evidence="1" id="KW-0812">Transmembrane</keyword>
<feature type="transmembrane region" description="Helical" evidence="1">
    <location>
        <begin position="12"/>
        <end position="37"/>
    </location>
</feature>